<dbReference type="Pfam" id="PF04024">
    <property type="entry name" value="PspC"/>
    <property type="match status" value="1"/>
</dbReference>
<dbReference type="Proteomes" id="UP000516320">
    <property type="component" value="Chromosome"/>
</dbReference>
<keyword evidence="2" id="KW-1003">Cell membrane</keyword>
<proteinExistence type="predicted"/>
<evidence type="ECO:0000256" key="4">
    <source>
        <dbReference type="ARBA" id="ARBA00022989"/>
    </source>
</evidence>
<evidence type="ECO:0000313" key="6">
    <source>
        <dbReference type="EMBL" id="QNQ90030.1"/>
    </source>
</evidence>
<reference evidence="6 7" key="1">
    <citation type="submission" date="2019-12" db="EMBL/GenBank/DDBJ databases">
        <title>Corynebacterium sp. nov., isolated from feces of the Anser Albifrons in China.</title>
        <authorList>
            <person name="Liu Q."/>
        </authorList>
    </citation>
    <scope>NUCLEOTIDE SEQUENCE [LARGE SCALE GENOMIC DNA]</scope>
    <source>
        <strain evidence="6 7">4H37-19</strain>
    </source>
</reference>
<evidence type="ECO:0000313" key="7">
    <source>
        <dbReference type="Proteomes" id="UP000516320"/>
    </source>
</evidence>
<keyword evidence="5" id="KW-0472">Membrane</keyword>
<dbReference type="AlphaFoldDB" id="A0A7H0SNA5"/>
<dbReference type="InterPro" id="IPR007168">
    <property type="entry name" value="Phageshock_PspC_N"/>
</dbReference>
<evidence type="ECO:0000256" key="5">
    <source>
        <dbReference type="ARBA" id="ARBA00023136"/>
    </source>
</evidence>
<dbReference type="GO" id="GO:0005886">
    <property type="term" value="C:plasma membrane"/>
    <property type="evidence" value="ECO:0007669"/>
    <property type="project" value="UniProtKB-SubCell"/>
</dbReference>
<sequence length="67" mass="7420">MSSQVQRKLRRSSVHRILGGVCGGLGQRFGIPIGLVRLLFVLSIILPGPQFLYYVIAWVIIPLDTAE</sequence>
<accession>A0A7H0SNA5</accession>
<dbReference type="EMBL" id="CP046884">
    <property type="protein sequence ID" value="QNQ90030.1"/>
    <property type="molecule type" value="Genomic_DNA"/>
</dbReference>
<evidence type="ECO:0000256" key="3">
    <source>
        <dbReference type="ARBA" id="ARBA00022692"/>
    </source>
</evidence>
<dbReference type="PANTHER" id="PTHR33885">
    <property type="entry name" value="PHAGE SHOCK PROTEIN C"/>
    <property type="match status" value="1"/>
</dbReference>
<dbReference type="PANTHER" id="PTHR33885:SF3">
    <property type="entry name" value="PHAGE SHOCK PROTEIN C"/>
    <property type="match status" value="1"/>
</dbReference>
<keyword evidence="4" id="KW-1133">Transmembrane helix</keyword>
<dbReference type="InterPro" id="IPR052027">
    <property type="entry name" value="PspC"/>
</dbReference>
<evidence type="ECO:0000256" key="1">
    <source>
        <dbReference type="ARBA" id="ARBA00004162"/>
    </source>
</evidence>
<dbReference type="KEGG" id="cpoy:GP475_04765"/>
<keyword evidence="7" id="KW-1185">Reference proteome</keyword>
<organism evidence="6 7">
    <name type="scientific">Corynebacterium poyangense</name>
    <dbReference type="NCBI Taxonomy" id="2684405"/>
    <lineage>
        <taxon>Bacteria</taxon>
        <taxon>Bacillati</taxon>
        <taxon>Actinomycetota</taxon>
        <taxon>Actinomycetes</taxon>
        <taxon>Mycobacteriales</taxon>
        <taxon>Corynebacteriaceae</taxon>
        <taxon>Corynebacterium</taxon>
    </lineage>
</organism>
<name>A0A7H0SNA5_9CORY</name>
<protein>
    <submittedName>
        <fullName evidence="6">PspC domain-containing protein</fullName>
    </submittedName>
</protein>
<evidence type="ECO:0000256" key="2">
    <source>
        <dbReference type="ARBA" id="ARBA00022475"/>
    </source>
</evidence>
<dbReference type="RefSeq" id="WP_187975489.1">
    <property type="nucleotide sequence ID" value="NZ_CP046884.1"/>
</dbReference>
<gene>
    <name evidence="6" type="ORF">GP475_04765</name>
</gene>
<keyword evidence="3" id="KW-0812">Transmembrane</keyword>
<comment type="subcellular location">
    <subcellularLocation>
        <location evidence="1">Cell membrane</location>
        <topology evidence="1">Single-pass membrane protein</topology>
    </subcellularLocation>
</comment>